<feature type="non-terminal residue" evidence="2">
    <location>
        <position position="1"/>
    </location>
</feature>
<dbReference type="EMBL" id="GBEZ01006341">
    <property type="protein sequence ID" value="JAC79048.1"/>
    <property type="molecule type" value="Transcribed_RNA"/>
</dbReference>
<feature type="region of interest" description="Disordered" evidence="1">
    <location>
        <begin position="1"/>
        <end position="54"/>
    </location>
</feature>
<organism evidence="2">
    <name type="scientific">Tetraselmis sp. GSL018</name>
    <dbReference type="NCBI Taxonomy" id="582737"/>
    <lineage>
        <taxon>Eukaryota</taxon>
        <taxon>Viridiplantae</taxon>
        <taxon>Chlorophyta</taxon>
        <taxon>core chlorophytes</taxon>
        <taxon>Chlorodendrophyceae</taxon>
        <taxon>Chlorodendrales</taxon>
        <taxon>Chlorodendraceae</taxon>
        <taxon>Tetraselmis</taxon>
    </lineage>
</organism>
<dbReference type="AlphaFoldDB" id="A0A061S478"/>
<feature type="compositionally biased region" description="Pro residues" evidence="1">
    <location>
        <begin position="29"/>
        <end position="44"/>
    </location>
</feature>
<accession>A0A061S478</accession>
<sequence length="54" mass="5376">LSFQDIADATGPMPLHSRLGVSEATPGSSPAPPAALPPTSPPPLNLSAEALSSR</sequence>
<evidence type="ECO:0000313" key="2">
    <source>
        <dbReference type="EMBL" id="JAC79048.1"/>
    </source>
</evidence>
<name>A0A061S478_9CHLO</name>
<reference evidence="2" key="1">
    <citation type="submission" date="2014-05" db="EMBL/GenBank/DDBJ databases">
        <title>The transcriptome of the halophilic microalga Tetraselmis sp. GSL018 isolated from the Great Salt Lake, Utah.</title>
        <authorList>
            <person name="Jinkerson R.E."/>
            <person name="D'Adamo S."/>
            <person name="Posewitz M.C."/>
        </authorList>
    </citation>
    <scope>NUCLEOTIDE SEQUENCE</scope>
    <source>
        <strain evidence="2">GSL018</strain>
    </source>
</reference>
<gene>
    <name evidence="2" type="ORF">TSPGSL018_13674</name>
</gene>
<proteinExistence type="predicted"/>
<evidence type="ECO:0000256" key="1">
    <source>
        <dbReference type="SAM" id="MobiDB-lite"/>
    </source>
</evidence>
<protein>
    <submittedName>
        <fullName evidence="2">Uncharacterized protein</fullName>
    </submittedName>
</protein>